<evidence type="ECO:0000313" key="2">
    <source>
        <dbReference type="Proteomes" id="UP000814033"/>
    </source>
</evidence>
<comment type="caution">
    <text evidence="1">The sequence shown here is derived from an EMBL/GenBank/DDBJ whole genome shotgun (WGS) entry which is preliminary data.</text>
</comment>
<organism evidence="1 2">
    <name type="scientific">Auriscalpium vulgare</name>
    <dbReference type="NCBI Taxonomy" id="40419"/>
    <lineage>
        <taxon>Eukaryota</taxon>
        <taxon>Fungi</taxon>
        <taxon>Dikarya</taxon>
        <taxon>Basidiomycota</taxon>
        <taxon>Agaricomycotina</taxon>
        <taxon>Agaricomycetes</taxon>
        <taxon>Russulales</taxon>
        <taxon>Auriscalpiaceae</taxon>
        <taxon>Auriscalpium</taxon>
    </lineage>
</organism>
<sequence length="549" mass="61193">MQRVPDDILLEIASYLEAPHQVLPLSLTASTFISSRCTFRALVPALYAHLTLDGAAQCIRTLDMLYHHPSRARRVRSLCVRADSHERVPMRSPWIRRAPHDGYGVSAAVRRTATYLEILQRFSWEGEELPPYDDMWFALRVFCPSLKYIGACLGSMLPSPNSHLFDFADLHGFSLCFKSGFYWQYEGVTRDEAVPGYHRLWDMLIKRCPNLQELTLDGFAPHDPVDAHRLTRGRWPALRTLTLGDVVVDWHTHVNASVRRPFLAFLEAHRALADLRLLGHEQSVAAPALLTDVHADALARVEHFAGALEQLAGFQHKARLRTLAVPDAIVLREVTPLTVSGALGALHNLASLTIAFRVEHVSDNGGILRAIVAACPQLEQLDFTCACKPSFTLDTFSKTIRGLSKLRTLALRIVKSHAEDTLPECGARLARSNPRLRMFTLEFLARSVAPPTRAAPVRVVARATFELTADHHGLPVALRVAERRRRALWRAGTVVQHSVVEMRPAGYPGTRRAGLGLLLVEHSPAGEEARLLCFCGMLLVAALWGCWTF</sequence>
<keyword evidence="2" id="KW-1185">Reference proteome</keyword>
<gene>
    <name evidence="1" type="ORF">FA95DRAFT_1520828</name>
</gene>
<name>A0ACB8RQP9_9AGAM</name>
<dbReference type="EMBL" id="MU275937">
    <property type="protein sequence ID" value="KAI0045961.1"/>
    <property type="molecule type" value="Genomic_DNA"/>
</dbReference>
<reference evidence="1" key="1">
    <citation type="submission" date="2021-02" db="EMBL/GenBank/DDBJ databases">
        <authorList>
            <consortium name="DOE Joint Genome Institute"/>
            <person name="Ahrendt S."/>
            <person name="Looney B.P."/>
            <person name="Miyauchi S."/>
            <person name="Morin E."/>
            <person name="Drula E."/>
            <person name="Courty P.E."/>
            <person name="Chicoki N."/>
            <person name="Fauchery L."/>
            <person name="Kohler A."/>
            <person name="Kuo A."/>
            <person name="Labutti K."/>
            <person name="Pangilinan J."/>
            <person name="Lipzen A."/>
            <person name="Riley R."/>
            <person name="Andreopoulos W."/>
            <person name="He G."/>
            <person name="Johnson J."/>
            <person name="Barry K.W."/>
            <person name="Grigoriev I.V."/>
            <person name="Nagy L."/>
            <person name="Hibbett D."/>
            <person name="Henrissat B."/>
            <person name="Matheny P.B."/>
            <person name="Labbe J."/>
            <person name="Martin F."/>
        </authorList>
    </citation>
    <scope>NUCLEOTIDE SEQUENCE</scope>
    <source>
        <strain evidence="1">FP105234-sp</strain>
    </source>
</reference>
<proteinExistence type="predicted"/>
<dbReference type="Proteomes" id="UP000814033">
    <property type="component" value="Unassembled WGS sequence"/>
</dbReference>
<protein>
    <submittedName>
        <fullName evidence="1">Uncharacterized protein</fullName>
    </submittedName>
</protein>
<reference evidence="1" key="2">
    <citation type="journal article" date="2022" name="New Phytol.">
        <title>Evolutionary transition to the ectomycorrhizal habit in the genomes of a hyperdiverse lineage of mushroom-forming fungi.</title>
        <authorList>
            <person name="Looney B."/>
            <person name="Miyauchi S."/>
            <person name="Morin E."/>
            <person name="Drula E."/>
            <person name="Courty P.E."/>
            <person name="Kohler A."/>
            <person name="Kuo A."/>
            <person name="LaButti K."/>
            <person name="Pangilinan J."/>
            <person name="Lipzen A."/>
            <person name="Riley R."/>
            <person name="Andreopoulos W."/>
            <person name="He G."/>
            <person name="Johnson J."/>
            <person name="Nolan M."/>
            <person name="Tritt A."/>
            <person name="Barry K.W."/>
            <person name="Grigoriev I.V."/>
            <person name="Nagy L.G."/>
            <person name="Hibbett D."/>
            <person name="Henrissat B."/>
            <person name="Matheny P.B."/>
            <person name="Labbe J."/>
            <person name="Martin F.M."/>
        </authorList>
    </citation>
    <scope>NUCLEOTIDE SEQUENCE</scope>
    <source>
        <strain evidence="1">FP105234-sp</strain>
    </source>
</reference>
<evidence type="ECO:0000313" key="1">
    <source>
        <dbReference type="EMBL" id="KAI0045961.1"/>
    </source>
</evidence>
<accession>A0ACB8RQP9</accession>